<dbReference type="PROSITE" id="PS50935">
    <property type="entry name" value="SSB"/>
    <property type="match status" value="1"/>
</dbReference>
<dbReference type="InterPro" id="IPR000424">
    <property type="entry name" value="Primosome_PriB/ssb"/>
</dbReference>
<evidence type="ECO:0000256" key="2">
    <source>
        <dbReference type="PIRNR" id="PIRNR002070"/>
    </source>
</evidence>
<feature type="region of interest" description="Disordered" evidence="4">
    <location>
        <begin position="103"/>
        <end position="145"/>
    </location>
</feature>
<dbReference type="OrthoDB" id="9809878at2"/>
<organism evidence="5 6">
    <name type="scientific">Neopusillimonas maritima</name>
    <dbReference type="NCBI Taxonomy" id="2026239"/>
    <lineage>
        <taxon>Bacteria</taxon>
        <taxon>Pseudomonadati</taxon>
        <taxon>Pseudomonadota</taxon>
        <taxon>Betaproteobacteria</taxon>
        <taxon>Burkholderiales</taxon>
        <taxon>Alcaligenaceae</taxon>
        <taxon>Neopusillimonas</taxon>
    </lineage>
</organism>
<dbReference type="GO" id="GO:0003697">
    <property type="term" value="F:single-stranded DNA binding"/>
    <property type="evidence" value="ECO:0007669"/>
    <property type="project" value="InterPro"/>
</dbReference>
<dbReference type="CDD" id="cd04496">
    <property type="entry name" value="SSB_OBF"/>
    <property type="match status" value="1"/>
</dbReference>
<evidence type="ECO:0000256" key="1">
    <source>
        <dbReference type="ARBA" id="ARBA00023125"/>
    </source>
</evidence>
<dbReference type="SUPFAM" id="SSF50249">
    <property type="entry name" value="Nucleic acid-binding proteins"/>
    <property type="match status" value="1"/>
</dbReference>
<evidence type="ECO:0000313" key="5">
    <source>
        <dbReference type="EMBL" id="RIY41989.1"/>
    </source>
</evidence>
<dbReference type="GO" id="GO:0006260">
    <property type="term" value="P:DNA replication"/>
    <property type="evidence" value="ECO:0007669"/>
    <property type="project" value="InterPro"/>
</dbReference>
<dbReference type="PIRSF" id="PIRSF002070">
    <property type="entry name" value="SSB"/>
    <property type="match status" value="1"/>
</dbReference>
<dbReference type="Proteomes" id="UP000266206">
    <property type="component" value="Unassembled WGS sequence"/>
</dbReference>
<evidence type="ECO:0000256" key="4">
    <source>
        <dbReference type="SAM" id="MobiDB-lite"/>
    </source>
</evidence>
<accession>A0A3A1YXG0</accession>
<dbReference type="RefSeq" id="WP_119515215.1">
    <property type="nucleotide sequence ID" value="NZ_NQYH01000001.1"/>
</dbReference>
<keyword evidence="1 2" id="KW-0238">DNA-binding</keyword>
<evidence type="ECO:0000313" key="6">
    <source>
        <dbReference type="Proteomes" id="UP000266206"/>
    </source>
</evidence>
<dbReference type="NCBIfam" id="TIGR00621">
    <property type="entry name" value="ssb"/>
    <property type="match status" value="1"/>
</dbReference>
<dbReference type="EMBL" id="NQYH01000001">
    <property type="protein sequence ID" value="RIY41989.1"/>
    <property type="molecule type" value="Genomic_DNA"/>
</dbReference>
<dbReference type="InterPro" id="IPR011344">
    <property type="entry name" value="ssDNA-bd"/>
</dbReference>
<sequence length="145" mass="15569">MAQLFGLARIGRDVEIRYTQDGTPVAGVALAFNYGKKGSDGNKPTQWVEASIWRQRAEALAPYLLKGTKVCVTVDDIHIETYQRQDGGSGVKLVGVISAIEFAGSPPQGQTQPQRQAAPPPQQRPAAPQAPAANLNDLDESDIPF</sequence>
<name>A0A3A1YXG0_9BURK</name>
<dbReference type="Gene3D" id="2.40.50.140">
    <property type="entry name" value="Nucleic acid-binding proteins"/>
    <property type="match status" value="1"/>
</dbReference>
<feature type="compositionally biased region" description="Low complexity" evidence="4">
    <location>
        <begin position="124"/>
        <end position="133"/>
    </location>
</feature>
<comment type="caution">
    <text evidence="5">The sequence shown here is derived from an EMBL/GenBank/DDBJ whole genome shotgun (WGS) entry which is preliminary data.</text>
</comment>
<reference evidence="5 6" key="1">
    <citation type="submission" date="2017-08" db="EMBL/GenBank/DDBJ databases">
        <title>Pusillimonas indicus sp. nov., a member of the family Alcaligenaceae isolated from surface seawater.</title>
        <authorList>
            <person name="Li J."/>
        </authorList>
    </citation>
    <scope>NUCLEOTIDE SEQUENCE [LARGE SCALE GENOMIC DNA]</scope>
    <source>
        <strain evidence="5 6">L52-1-41</strain>
    </source>
</reference>
<protein>
    <recommendedName>
        <fullName evidence="2 3">Single-stranded DNA-binding protein</fullName>
    </recommendedName>
</protein>
<dbReference type="Pfam" id="PF00436">
    <property type="entry name" value="SSB"/>
    <property type="match status" value="1"/>
</dbReference>
<feature type="compositionally biased region" description="Low complexity" evidence="4">
    <location>
        <begin position="103"/>
        <end position="117"/>
    </location>
</feature>
<evidence type="ECO:0000256" key="3">
    <source>
        <dbReference type="RuleBase" id="RU000524"/>
    </source>
</evidence>
<gene>
    <name evidence="5" type="ORF">CJP73_00645</name>
</gene>
<dbReference type="AlphaFoldDB" id="A0A3A1YXG0"/>
<proteinExistence type="predicted"/>
<dbReference type="InterPro" id="IPR012340">
    <property type="entry name" value="NA-bd_OB-fold"/>
</dbReference>